<reference evidence="2" key="2">
    <citation type="journal article" date="2015" name="J. Proteomics">
        <title>Sexual differences in the sialomes of the zebra tick, Rhipicephalus pulchellus.</title>
        <authorList>
            <person name="Tan A.W."/>
            <person name="Francischetti I.M."/>
            <person name="Slovak M."/>
            <person name="Kini R.M."/>
            <person name="Ribeiro J.M."/>
        </authorList>
    </citation>
    <scope>NUCLEOTIDE SEQUENCE</scope>
    <source>
        <tissue evidence="2">Salivary gland</tissue>
    </source>
</reference>
<evidence type="ECO:0000313" key="2">
    <source>
        <dbReference type="EMBL" id="JAA56586.1"/>
    </source>
</evidence>
<accession>L7LX09</accession>
<dbReference type="PANTHER" id="PTHR46609">
    <property type="entry name" value="EXONUCLEASE, PHAGE-TYPE/RECB, C-TERMINAL DOMAIN-CONTAINING PROTEIN"/>
    <property type="match status" value="1"/>
</dbReference>
<dbReference type="InterPro" id="IPR011335">
    <property type="entry name" value="Restrct_endonuc-II-like"/>
</dbReference>
<dbReference type="GO" id="GO:0006281">
    <property type="term" value="P:DNA repair"/>
    <property type="evidence" value="ECO:0007669"/>
    <property type="project" value="UniProtKB-ARBA"/>
</dbReference>
<reference evidence="2" key="1">
    <citation type="submission" date="2012-11" db="EMBL/GenBank/DDBJ databases">
        <authorList>
            <person name="Lucero-Rivera Y.E."/>
            <person name="Tovar-Ramirez D."/>
        </authorList>
    </citation>
    <scope>NUCLEOTIDE SEQUENCE</scope>
    <source>
        <tissue evidence="2">Salivary gland</tissue>
    </source>
</reference>
<dbReference type="EMBL" id="GACK01008448">
    <property type="protein sequence ID" value="JAA56586.1"/>
    <property type="molecule type" value="mRNA"/>
</dbReference>
<dbReference type="Gene3D" id="3.90.320.10">
    <property type="match status" value="1"/>
</dbReference>
<dbReference type="InterPro" id="IPR019080">
    <property type="entry name" value="YqaJ_viral_recombinase"/>
</dbReference>
<organism evidence="2">
    <name type="scientific">Rhipicephalus pulchellus</name>
    <name type="common">Yellow backed tick</name>
    <name type="synonym">Dermacentor pulchellus</name>
    <dbReference type="NCBI Taxonomy" id="72859"/>
    <lineage>
        <taxon>Eukaryota</taxon>
        <taxon>Metazoa</taxon>
        <taxon>Ecdysozoa</taxon>
        <taxon>Arthropoda</taxon>
        <taxon>Chelicerata</taxon>
        <taxon>Arachnida</taxon>
        <taxon>Acari</taxon>
        <taxon>Parasitiformes</taxon>
        <taxon>Ixodida</taxon>
        <taxon>Ixodoidea</taxon>
        <taxon>Ixodidae</taxon>
        <taxon>Rhipicephalinae</taxon>
        <taxon>Rhipicephalus</taxon>
        <taxon>Rhipicephalus</taxon>
    </lineage>
</organism>
<dbReference type="CDD" id="cd22343">
    <property type="entry name" value="PDDEXK_lambda_exonuclease-like"/>
    <property type="match status" value="1"/>
</dbReference>
<proteinExistence type="evidence at transcript level"/>
<dbReference type="AlphaFoldDB" id="L7LX09"/>
<dbReference type="SUPFAM" id="SSF52980">
    <property type="entry name" value="Restriction endonuclease-like"/>
    <property type="match status" value="1"/>
</dbReference>
<evidence type="ECO:0000259" key="1">
    <source>
        <dbReference type="Pfam" id="PF09588"/>
    </source>
</evidence>
<dbReference type="Pfam" id="PF09588">
    <property type="entry name" value="YqaJ"/>
    <property type="match status" value="1"/>
</dbReference>
<dbReference type="InterPro" id="IPR011604">
    <property type="entry name" value="PDDEXK-like_dom_sf"/>
</dbReference>
<dbReference type="InterPro" id="IPR051703">
    <property type="entry name" value="NF-kappa-B_Signaling_Reg"/>
</dbReference>
<feature type="domain" description="YqaJ viral recombinase" evidence="1">
    <location>
        <begin position="21"/>
        <end position="133"/>
    </location>
</feature>
<name>L7LX09_RHIPC</name>
<dbReference type="PANTHER" id="PTHR46609:SF8">
    <property type="entry name" value="YQAJ VIRAL RECOMBINASE DOMAIN-CONTAINING PROTEIN"/>
    <property type="match status" value="1"/>
</dbReference>
<sequence>MFVECQKKATTAVLKALQCITNPSFRGNAATQHGLSNETVARLQFQKDFGLVAEQRGIFVCKEKPWLSATPDGIIESHSAILEIKCPFALDCKEVIRRGKYDVVEKDGTYMLNKNGPNGYYSQVQFTMLCTRKQRCLFTCGPPRQPFT</sequence>
<protein>
    <recommendedName>
        <fullName evidence="1">YqaJ viral recombinase domain-containing protein</fullName>
    </recommendedName>
</protein>